<proteinExistence type="predicted"/>
<keyword evidence="2" id="KW-0472">Membrane</keyword>
<dbReference type="Proteomes" id="UP000723776">
    <property type="component" value="Unassembled WGS sequence"/>
</dbReference>
<comment type="caution">
    <text evidence="3">The sequence shown here is derived from an EMBL/GenBank/DDBJ whole genome shotgun (WGS) entry which is preliminary data.</text>
</comment>
<feature type="transmembrane region" description="Helical" evidence="2">
    <location>
        <begin position="55"/>
        <end position="74"/>
    </location>
</feature>
<accession>A0ABS6SWE9</accession>
<name>A0ABS6SWE9_9STRE</name>
<reference evidence="3 4" key="1">
    <citation type="submission" date="2021-06" db="EMBL/GenBank/DDBJ databases">
        <title>A novel Streptococcus species isolated from patients with diabetic foot ulcer (DFU).</title>
        <authorList>
            <person name="Chen Y.-S."/>
        </authorList>
    </citation>
    <scope>NUCLEOTIDE SEQUENCE [LARGE SCALE GENOMIC DNA]</scope>
    <source>
        <strain evidence="3 4">DM3B3</strain>
    </source>
</reference>
<feature type="non-terminal residue" evidence="3">
    <location>
        <position position="100"/>
    </location>
</feature>
<evidence type="ECO:0000256" key="1">
    <source>
        <dbReference type="SAM" id="MobiDB-lite"/>
    </source>
</evidence>
<keyword evidence="4" id="KW-1185">Reference proteome</keyword>
<protein>
    <submittedName>
        <fullName evidence="3">YbfB/YjiJ family MFS transporter</fullName>
    </submittedName>
</protein>
<sequence>ALGFICVASWRPARAGDPIEPAASAVVYAGVGAGIAATGLACLALMAAGATAAQCWMALGALALALSMAAWPRLRGALPATAASARPSDREPLPRGMAGL</sequence>
<feature type="transmembrane region" description="Helical" evidence="2">
    <location>
        <begin position="25"/>
        <end position="48"/>
    </location>
</feature>
<evidence type="ECO:0000313" key="3">
    <source>
        <dbReference type="EMBL" id="MBV7366079.1"/>
    </source>
</evidence>
<evidence type="ECO:0000256" key="2">
    <source>
        <dbReference type="SAM" id="Phobius"/>
    </source>
</evidence>
<keyword evidence="2" id="KW-1133">Transmembrane helix</keyword>
<organism evidence="3 4">
    <name type="scientific">Streptococcus vulneris</name>
    <dbReference type="NCBI Taxonomy" id="2853160"/>
    <lineage>
        <taxon>Bacteria</taxon>
        <taxon>Bacillati</taxon>
        <taxon>Bacillota</taxon>
        <taxon>Bacilli</taxon>
        <taxon>Lactobacillales</taxon>
        <taxon>Streptococcaceae</taxon>
        <taxon>Streptococcus</taxon>
    </lineage>
</organism>
<feature type="non-terminal residue" evidence="3">
    <location>
        <position position="1"/>
    </location>
</feature>
<dbReference type="Pfam" id="PF06779">
    <property type="entry name" value="MFS_4"/>
    <property type="match status" value="1"/>
</dbReference>
<dbReference type="EMBL" id="JAHUZC010000047">
    <property type="protein sequence ID" value="MBV7366079.1"/>
    <property type="molecule type" value="Genomic_DNA"/>
</dbReference>
<dbReference type="InterPro" id="IPR010645">
    <property type="entry name" value="MFS_4"/>
</dbReference>
<feature type="region of interest" description="Disordered" evidence="1">
    <location>
        <begin position="79"/>
        <end position="100"/>
    </location>
</feature>
<keyword evidence="2" id="KW-0812">Transmembrane</keyword>
<dbReference type="RefSeq" id="WP_218494165.1">
    <property type="nucleotide sequence ID" value="NZ_JAHUZC010000047.1"/>
</dbReference>
<evidence type="ECO:0000313" key="4">
    <source>
        <dbReference type="Proteomes" id="UP000723776"/>
    </source>
</evidence>
<gene>
    <name evidence="3" type="ORF">KUA57_09555</name>
</gene>